<dbReference type="SUPFAM" id="SSF75005">
    <property type="entry name" value="Arabinanase/levansucrase/invertase"/>
    <property type="match status" value="1"/>
</dbReference>
<organism evidence="1">
    <name type="scientific">freshwater metagenome</name>
    <dbReference type="NCBI Taxonomy" id="449393"/>
    <lineage>
        <taxon>unclassified sequences</taxon>
        <taxon>metagenomes</taxon>
        <taxon>ecological metagenomes</taxon>
    </lineage>
</organism>
<dbReference type="AlphaFoldDB" id="A0A6J6DH46"/>
<dbReference type="InterPro" id="IPR023296">
    <property type="entry name" value="Glyco_hydro_beta-prop_sf"/>
</dbReference>
<gene>
    <name evidence="1" type="ORF">UFOPK1599_00627</name>
</gene>
<accession>A0A6J6DH46</accession>
<evidence type="ECO:0000313" key="1">
    <source>
        <dbReference type="EMBL" id="CAB4562079.1"/>
    </source>
</evidence>
<name>A0A6J6DH46_9ZZZZ</name>
<proteinExistence type="predicted"/>
<sequence length="333" mass="35764">MKSNKIYLLVISLLLSLVLTNPAHASTFQMKEDQLQLGMSGASAHVERFNGVDRVWRADGAAGTVASDCNEAGVCTPVSLTGRLGFDFTVVTFPNGSKRAYFKEMDPQSQQVYSAPCLDAGCTSIGSRSATSEEMKVPTSTKAWGVPDAVLLPDGRVRIYIVESPVIGKCLEKIASYISPDGITFTKEPGWRLEGGYVDTEIIRAKANDYIMILADIGCTPSRRQQLFVFTSKDGLTFSAPQMLTGAGVEGLDPTGYEVSPNLFRIYYSQAGANKADQNYQIKRGTLTLTPATTTPASGVSNPAKTSITCVKGKSSKKVSGVNPKCPKGFKKK</sequence>
<dbReference type="EMBL" id="CAEZTE010000025">
    <property type="protein sequence ID" value="CAB4562079.1"/>
    <property type="molecule type" value="Genomic_DNA"/>
</dbReference>
<protein>
    <submittedName>
        <fullName evidence="1">Unannotated protein</fullName>
    </submittedName>
</protein>
<reference evidence="1" key="1">
    <citation type="submission" date="2020-05" db="EMBL/GenBank/DDBJ databases">
        <authorList>
            <person name="Chiriac C."/>
            <person name="Salcher M."/>
            <person name="Ghai R."/>
            <person name="Kavagutti S V."/>
        </authorList>
    </citation>
    <scope>NUCLEOTIDE SEQUENCE</scope>
</reference>